<organism evidence="1 2">
    <name type="scientific">Ceraceosorus bombacis</name>
    <dbReference type="NCBI Taxonomy" id="401625"/>
    <lineage>
        <taxon>Eukaryota</taxon>
        <taxon>Fungi</taxon>
        <taxon>Dikarya</taxon>
        <taxon>Basidiomycota</taxon>
        <taxon>Ustilaginomycotina</taxon>
        <taxon>Exobasidiomycetes</taxon>
        <taxon>Ceraceosorales</taxon>
        <taxon>Ceraceosoraceae</taxon>
        <taxon>Ceraceosorus</taxon>
    </lineage>
</organism>
<dbReference type="Proteomes" id="UP000054845">
    <property type="component" value="Unassembled WGS sequence"/>
</dbReference>
<accession>A0A0P1BHN9</accession>
<dbReference type="EMBL" id="CCYA01000272">
    <property type="protein sequence ID" value="CEH15844.1"/>
    <property type="molecule type" value="Genomic_DNA"/>
</dbReference>
<evidence type="ECO:0000313" key="2">
    <source>
        <dbReference type="Proteomes" id="UP000054845"/>
    </source>
</evidence>
<name>A0A0P1BHN9_9BASI</name>
<keyword evidence="2" id="KW-1185">Reference proteome</keyword>
<proteinExistence type="predicted"/>
<reference evidence="1 2" key="1">
    <citation type="submission" date="2014-09" db="EMBL/GenBank/DDBJ databases">
        <authorList>
            <person name="Magalhaes I.L.F."/>
            <person name="Oliveira U."/>
            <person name="Santos F.R."/>
            <person name="Vidigal T.H.D.A."/>
            <person name="Brescovit A.D."/>
            <person name="Santos A.J."/>
        </authorList>
    </citation>
    <scope>NUCLEOTIDE SEQUENCE [LARGE SCALE GENOMIC DNA]</scope>
</reference>
<sequence length="62" mass="7088">MLQSKASQNKGAASLLASQVAWENHEGKERHHRAVPYFFDTWTERTRLSFLTQNSSVLRAQA</sequence>
<evidence type="ECO:0000313" key="1">
    <source>
        <dbReference type="EMBL" id="CEH15844.1"/>
    </source>
</evidence>
<protein>
    <submittedName>
        <fullName evidence="1">Uncharacterized protein</fullName>
    </submittedName>
</protein>
<dbReference type="AlphaFoldDB" id="A0A0P1BHN9"/>